<sequence>MTMVWRLVGVPLDCHAKFIPEGLSLPWLSGAVTHSVKNKISLVMHFRHEAWVLYCGEVTIELACSTKVVIDTTSRCSHRTSFRGSDLDPMTMRAPWTGHLSFAPLVLIPGGLTKRHVACGFPNCTTEYCGRMFLETRSSKEALGKPHCATAAGVKGGAGTETQSR</sequence>
<dbReference type="EMBL" id="KN831992">
    <property type="protein sequence ID" value="KIO00936.1"/>
    <property type="molecule type" value="Genomic_DNA"/>
</dbReference>
<gene>
    <name evidence="1" type="ORF">M404DRAFT_1003477</name>
</gene>
<keyword evidence="2" id="KW-1185">Reference proteome</keyword>
<dbReference type="InParanoid" id="A0A0C3P0A2"/>
<dbReference type="AlphaFoldDB" id="A0A0C3P0A2"/>
<dbReference type="HOGENOM" id="CLU_1611461_0_0_1"/>
<dbReference type="Proteomes" id="UP000054217">
    <property type="component" value="Unassembled WGS sequence"/>
</dbReference>
<accession>A0A0C3P0A2</accession>
<reference evidence="2" key="2">
    <citation type="submission" date="2015-01" db="EMBL/GenBank/DDBJ databases">
        <title>Evolutionary Origins and Diversification of the Mycorrhizal Mutualists.</title>
        <authorList>
            <consortium name="DOE Joint Genome Institute"/>
            <consortium name="Mycorrhizal Genomics Consortium"/>
            <person name="Kohler A."/>
            <person name="Kuo A."/>
            <person name="Nagy L.G."/>
            <person name="Floudas D."/>
            <person name="Copeland A."/>
            <person name="Barry K.W."/>
            <person name="Cichocki N."/>
            <person name="Veneault-Fourrey C."/>
            <person name="LaButti K."/>
            <person name="Lindquist E.A."/>
            <person name="Lipzen A."/>
            <person name="Lundell T."/>
            <person name="Morin E."/>
            <person name="Murat C."/>
            <person name="Riley R."/>
            <person name="Ohm R."/>
            <person name="Sun H."/>
            <person name="Tunlid A."/>
            <person name="Henrissat B."/>
            <person name="Grigoriev I.V."/>
            <person name="Hibbett D.S."/>
            <person name="Martin F."/>
        </authorList>
    </citation>
    <scope>NUCLEOTIDE SEQUENCE [LARGE SCALE GENOMIC DNA]</scope>
    <source>
        <strain evidence="2">Marx 270</strain>
    </source>
</reference>
<name>A0A0C3P0A2_PISTI</name>
<protein>
    <submittedName>
        <fullName evidence="1">Uncharacterized protein</fullName>
    </submittedName>
</protein>
<proteinExistence type="predicted"/>
<organism evidence="1 2">
    <name type="scientific">Pisolithus tinctorius Marx 270</name>
    <dbReference type="NCBI Taxonomy" id="870435"/>
    <lineage>
        <taxon>Eukaryota</taxon>
        <taxon>Fungi</taxon>
        <taxon>Dikarya</taxon>
        <taxon>Basidiomycota</taxon>
        <taxon>Agaricomycotina</taxon>
        <taxon>Agaricomycetes</taxon>
        <taxon>Agaricomycetidae</taxon>
        <taxon>Boletales</taxon>
        <taxon>Sclerodermatineae</taxon>
        <taxon>Pisolithaceae</taxon>
        <taxon>Pisolithus</taxon>
    </lineage>
</organism>
<evidence type="ECO:0000313" key="2">
    <source>
        <dbReference type="Proteomes" id="UP000054217"/>
    </source>
</evidence>
<reference evidence="1 2" key="1">
    <citation type="submission" date="2014-04" db="EMBL/GenBank/DDBJ databases">
        <authorList>
            <consortium name="DOE Joint Genome Institute"/>
            <person name="Kuo A."/>
            <person name="Kohler A."/>
            <person name="Costa M.D."/>
            <person name="Nagy L.G."/>
            <person name="Floudas D."/>
            <person name="Copeland A."/>
            <person name="Barry K.W."/>
            <person name="Cichocki N."/>
            <person name="Veneault-Fourrey C."/>
            <person name="LaButti K."/>
            <person name="Lindquist E.A."/>
            <person name="Lipzen A."/>
            <person name="Lundell T."/>
            <person name="Morin E."/>
            <person name="Murat C."/>
            <person name="Sun H."/>
            <person name="Tunlid A."/>
            <person name="Henrissat B."/>
            <person name="Grigoriev I.V."/>
            <person name="Hibbett D.S."/>
            <person name="Martin F."/>
            <person name="Nordberg H.P."/>
            <person name="Cantor M.N."/>
            <person name="Hua S.X."/>
        </authorList>
    </citation>
    <scope>NUCLEOTIDE SEQUENCE [LARGE SCALE GENOMIC DNA]</scope>
    <source>
        <strain evidence="1 2">Marx 270</strain>
    </source>
</reference>
<evidence type="ECO:0000313" key="1">
    <source>
        <dbReference type="EMBL" id="KIO00936.1"/>
    </source>
</evidence>